<evidence type="ECO:0000313" key="2">
    <source>
        <dbReference type="EMBL" id="EZA52920.1"/>
    </source>
</evidence>
<keyword evidence="1" id="KW-0732">Signal</keyword>
<feature type="signal peptide" evidence="1">
    <location>
        <begin position="1"/>
        <end position="21"/>
    </location>
</feature>
<evidence type="ECO:0000256" key="1">
    <source>
        <dbReference type="SAM" id="SignalP"/>
    </source>
</evidence>
<gene>
    <name evidence="2" type="ORF">X777_07390</name>
</gene>
<evidence type="ECO:0000313" key="3">
    <source>
        <dbReference type="Proteomes" id="UP000053097"/>
    </source>
</evidence>
<accession>A0A026WA46</accession>
<keyword evidence="3" id="KW-1185">Reference proteome</keyword>
<dbReference type="OMA" id="LLKPYCK"/>
<dbReference type="EMBL" id="KK107304">
    <property type="protein sequence ID" value="EZA52920.1"/>
    <property type="molecule type" value="Genomic_DNA"/>
</dbReference>
<dbReference type="AlphaFoldDB" id="A0A026WA46"/>
<sequence length="90" mass="10313">MHLSASLFLIMLCVLVHSAVGIQEMVNSDSVYFPDQADYIKLATKCPSDTILWPANRRCYKEGEQGPCNVGRVLLFDRRLLRPYCKDIMF</sequence>
<dbReference type="Proteomes" id="UP000053097">
    <property type="component" value="Unassembled WGS sequence"/>
</dbReference>
<feature type="chain" id="PRO_5001540903" description="DUF4789 domain-containing protein" evidence="1">
    <location>
        <begin position="22"/>
        <end position="90"/>
    </location>
</feature>
<organism evidence="2 3">
    <name type="scientific">Ooceraea biroi</name>
    <name type="common">Clonal raider ant</name>
    <name type="synonym">Cerapachys biroi</name>
    <dbReference type="NCBI Taxonomy" id="2015173"/>
    <lineage>
        <taxon>Eukaryota</taxon>
        <taxon>Metazoa</taxon>
        <taxon>Ecdysozoa</taxon>
        <taxon>Arthropoda</taxon>
        <taxon>Hexapoda</taxon>
        <taxon>Insecta</taxon>
        <taxon>Pterygota</taxon>
        <taxon>Neoptera</taxon>
        <taxon>Endopterygota</taxon>
        <taxon>Hymenoptera</taxon>
        <taxon>Apocrita</taxon>
        <taxon>Aculeata</taxon>
        <taxon>Formicoidea</taxon>
        <taxon>Formicidae</taxon>
        <taxon>Dorylinae</taxon>
        <taxon>Ooceraea</taxon>
    </lineage>
</organism>
<protein>
    <recommendedName>
        <fullName evidence="4">DUF4789 domain-containing protein</fullName>
    </recommendedName>
</protein>
<name>A0A026WA46_OOCBI</name>
<evidence type="ECO:0008006" key="4">
    <source>
        <dbReference type="Google" id="ProtNLM"/>
    </source>
</evidence>
<reference evidence="2 3" key="1">
    <citation type="journal article" date="2014" name="Curr. Biol.">
        <title>The genome of the clonal raider ant Cerapachys biroi.</title>
        <authorList>
            <person name="Oxley P.R."/>
            <person name="Ji L."/>
            <person name="Fetter-Pruneda I."/>
            <person name="McKenzie S.K."/>
            <person name="Li C."/>
            <person name="Hu H."/>
            <person name="Zhang G."/>
            <person name="Kronauer D.J."/>
        </authorList>
    </citation>
    <scope>NUCLEOTIDE SEQUENCE [LARGE SCALE GENOMIC DNA]</scope>
</reference>
<proteinExistence type="predicted"/>